<dbReference type="EMBL" id="BFAD01000015">
    <property type="protein sequence ID" value="GBE89059.1"/>
    <property type="molecule type" value="Genomic_DNA"/>
</dbReference>
<sequence length="132" mass="14429">MSKSLAALGWLLLSCFTAINLFTAAALYRASNASRRPKPAPREYSYVGCDYPPQLPLDISPAALVVNTTHRYGLTADDDWGTIFPNGNGWVRLGPDGRAFAVSMYHQLHCLDAIRVAMVRPPPGNTLIPNRS</sequence>
<reference evidence="1 2" key="1">
    <citation type="journal article" date="2018" name="Sci. Rep.">
        <title>Genome sequence of the cauliflower mushroom Sparassis crispa (Hanabiratake) and its association with beneficial usage.</title>
        <authorList>
            <person name="Kiyama R."/>
            <person name="Furutani Y."/>
            <person name="Kawaguchi K."/>
            <person name="Nakanishi T."/>
        </authorList>
    </citation>
    <scope>NUCLEOTIDE SEQUENCE [LARGE SCALE GENOMIC DNA]</scope>
</reference>
<name>A0A401H3U7_9APHY</name>
<proteinExistence type="predicted"/>
<evidence type="ECO:0000313" key="2">
    <source>
        <dbReference type="Proteomes" id="UP000287166"/>
    </source>
</evidence>
<evidence type="ECO:0000313" key="1">
    <source>
        <dbReference type="EMBL" id="GBE89059.1"/>
    </source>
</evidence>
<protein>
    <submittedName>
        <fullName evidence="1">Uncharacterized protein</fullName>
    </submittedName>
</protein>
<dbReference type="InParanoid" id="A0A401H3U7"/>
<organism evidence="1 2">
    <name type="scientific">Sparassis crispa</name>
    <dbReference type="NCBI Taxonomy" id="139825"/>
    <lineage>
        <taxon>Eukaryota</taxon>
        <taxon>Fungi</taxon>
        <taxon>Dikarya</taxon>
        <taxon>Basidiomycota</taxon>
        <taxon>Agaricomycotina</taxon>
        <taxon>Agaricomycetes</taxon>
        <taxon>Polyporales</taxon>
        <taxon>Sparassidaceae</taxon>
        <taxon>Sparassis</taxon>
    </lineage>
</organism>
<accession>A0A401H3U7</accession>
<dbReference type="OrthoDB" id="3687641at2759"/>
<dbReference type="STRING" id="139825.A0A401H3U7"/>
<dbReference type="RefSeq" id="XP_027619972.1">
    <property type="nucleotide sequence ID" value="XM_027764171.1"/>
</dbReference>
<gene>
    <name evidence="1" type="ORF">SCP_1500610</name>
</gene>
<comment type="caution">
    <text evidence="1">The sequence shown here is derived from an EMBL/GenBank/DDBJ whole genome shotgun (WGS) entry which is preliminary data.</text>
</comment>
<dbReference type="Proteomes" id="UP000287166">
    <property type="component" value="Unassembled WGS sequence"/>
</dbReference>
<keyword evidence="2" id="KW-1185">Reference proteome</keyword>
<dbReference type="AlphaFoldDB" id="A0A401H3U7"/>
<dbReference type="PROSITE" id="PS51257">
    <property type="entry name" value="PROKAR_LIPOPROTEIN"/>
    <property type="match status" value="1"/>
</dbReference>
<dbReference type="GeneID" id="38785976"/>